<sequence>MVLGVYWYFEFPSGLYEFEYFQYRKGLGGHADNPAELVAYIICENPGHLIKNLERLTQQYKESYLFIRMEGNRLQIGTGSHHLFDYDFEFMVKVETLLKKEAVVLVDKHVFEAPRLIRLFSPKEKMAWPTKDFLRIVGSSIRKNNAETLALRMDCHIGEGVKNAFLEELGLIADAENIRVLYYLEKKYHDRINLMLFFSNGRQGLGLQPKQVIQLPRLEMKIEALKEQYGIEFGHTGNYPDSTPQIIKMVDQEFVLGKR</sequence>
<dbReference type="RefSeq" id="WP_346821615.1">
    <property type="nucleotide sequence ID" value="NZ_JBDKWZ010000006.1"/>
</dbReference>
<dbReference type="AlphaFoldDB" id="A0AAW9S910"/>
<evidence type="ECO:0000313" key="1">
    <source>
        <dbReference type="EMBL" id="MEN7548839.1"/>
    </source>
</evidence>
<gene>
    <name evidence="1" type="ORF">AAG747_13035</name>
</gene>
<keyword evidence="2" id="KW-1185">Reference proteome</keyword>
<organism evidence="1 2">
    <name type="scientific">Rapidithrix thailandica</name>
    <dbReference type="NCBI Taxonomy" id="413964"/>
    <lineage>
        <taxon>Bacteria</taxon>
        <taxon>Pseudomonadati</taxon>
        <taxon>Bacteroidota</taxon>
        <taxon>Cytophagia</taxon>
        <taxon>Cytophagales</taxon>
        <taxon>Flammeovirgaceae</taxon>
        <taxon>Rapidithrix</taxon>
    </lineage>
</organism>
<comment type="caution">
    <text evidence="1">The sequence shown here is derived from an EMBL/GenBank/DDBJ whole genome shotgun (WGS) entry which is preliminary data.</text>
</comment>
<dbReference type="EMBL" id="JBDKWZ010000006">
    <property type="protein sequence ID" value="MEN7548839.1"/>
    <property type="molecule type" value="Genomic_DNA"/>
</dbReference>
<proteinExistence type="predicted"/>
<evidence type="ECO:0000313" key="2">
    <source>
        <dbReference type="Proteomes" id="UP001403385"/>
    </source>
</evidence>
<reference evidence="1 2" key="1">
    <citation type="submission" date="2024-04" db="EMBL/GenBank/DDBJ databases">
        <title>Novel genus in family Flammeovirgaceae.</title>
        <authorList>
            <person name="Nguyen T.H."/>
            <person name="Vuong T.Q."/>
            <person name="Le H."/>
            <person name="Kim S.-G."/>
        </authorList>
    </citation>
    <scope>NUCLEOTIDE SEQUENCE [LARGE SCALE GENOMIC DNA]</scope>
    <source>
        <strain evidence="1 2">JCM 23209</strain>
    </source>
</reference>
<protein>
    <submittedName>
        <fullName evidence="1">Uncharacterized protein</fullName>
    </submittedName>
</protein>
<dbReference type="Proteomes" id="UP001403385">
    <property type="component" value="Unassembled WGS sequence"/>
</dbReference>
<accession>A0AAW9S910</accession>
<name>A0AAW9S910_9BACT</name>